<proteinExistence type="predicted"/>
<dbReference type="AlphaFoldDB" id="R9P295"/>
<dbReference type="GeneID" id="24108215"/>
<gene>
    <name evidence="2" type="ORF">PHSY_002924</name>
</gene>
<accession>R9P295</accession>
<feature type="compositionally biased region" description="Basic and acidic residues" evidence="1">
    <location>
        <begin position="146"/>
        <end position="162"/>
    </location>
</feature>
<protein>
    <submittedName>
        <fullName evidence="2">Respiratory chain complexes assembly protein</fullName>
    </submittedName>
</protein>
<reference evidence="3" key="1">
    <citation type="journal article" date="2013" name="Genome Announc.">
        <title>Draft genome sequence of the basidiomycetous yeast-like fungus Pseudozyma hubeiensis SY62, which produces an abundant amount of the biosurfactant mannosylerythritol lipids.</title>
        <authorList>
            <person name="Konishi M."/>
            <person name="Hatada Y."/>
            <person name="Horiuchi J."/>
        </authorList>
    </citation>
    <scope>NUCLEOTIDE SEQUENCE [LARGE SCALE GENOMIC DNA]</scope>
    <source>
        <strain evidence="3">SY62</strain>
    </source>
</reference>
<feature type="region of interest" description="Disordered" evidence="1">
    <location>
        <begin position="1"/>
        <end position="107"/>
    </location>
</feature>
<dbReference type="RefSeq" id="XP_012188936.1">
    <property type="nucleotide sequence ID" value="XM_012333546.1"/>
</dbReference>
<keyword evidence="3" id="KW-1185">Reference proteome</keyword>
<evidence type="ECO:0000256" key="1">
    <source>
        <dbReference type="SAM" id="MobiDB-lite"/>
    </source>
</evidence>
<feature type="compositionally biased region" description="Polar residues" evidence="1">
    <location>
        <begin position="43"/>
        <end position="53"/>
    </location>
</feature>
<feature type="compositionally biased region" description="Polar residues" evidence="1">
    <location>
        <begin position="19"/>
        <end position="33"/>
    </location>
</feature>
<feature type="region of interest" description="Disordered" evidence="1">
    <location>
        <begin position="141"/>
        <end position="174"/>
    </location>
</feature>
<sequence>MLAKVSEEPTLTDPDGATSPRNGSRSSTRAQQSTKEEPALVLSNRNASDMSQGRTRDRAGNLTGGPADRSLVWERERQPAPEREPEKGVGGHTRHQAPLPKDVRVPLTSGRSRMIELKASAGIVCEGTGNVLCREAKMTLGAESEALVHNEPKRSGSSERHIQNNRSPLASCDH</sequence>
<dbReference type="Proteomes" id="UP000014071">
    <property type="component" value="Unassembled WGS sequence"/>
</dbReference>
<dbReference type="EMBL" id="DF238793">
    <property type="protein sequence ID" value="GAC95349.1"/>
    <property type="molecule type" value="Genomic_DNA"/>
</dbReference>
<feature type="compositionally biased region" description="Basic and acidic residues" evidence="1">
    <location>
        <begin position="71"/>
        <end position="89"/>
    </location>
</feature>
<evidence type="ECO:0000313" key="2">
    <source>
        <dbReference type="EMBL" id="GAC95349.1"/>
    </source>
</evidence>
<dbReference type="HOGENOM" id="CLU_1540749_0_0_1"/>
<organism evidence="2 3">
    <name type="scientific">Pseudozyma hubeiensis (strain SY62)</name>
    <name type="common">Yeast</name>
    <dbReference type="NCBI Taxonomy" id="1305764"/>
    <lineage>
        <taxon>Eukaryota</taxon>
        <taxon>Fungi</taxon>
        <taxon>Dikarya</taxon>
        <taxon>Basidiomycota</taxon>
        <taxon>Ustilaginomycotina</taxon>
        <taxon>Ustilaginomycetes</taxon>
        <taxon>Ustilaginales</taxon>
        <taxon>Ustilaginaceae</taxon>
        <taxon>Pseudozyma</taxon>
    </lineage>
</organism>
<name>R9P295_PSEHS</name>
<evidence type="ECO:0000313" key="3">
    <source>
        <dbReference type="Proteomes" id="UP000014071"/>
    </source>
</evidence>